<keyword evidence="10" id="KW-0449">Lipoprotein</keyword>
<dbReference type="PROSITE" id="PS50011">
    <property type="entry name" value="PROTEIN_KINASE_DOM"/>
    <property type="match status" value="1"/>
</dbReference>
<dbReference type="Proteomes" id="UP001154282">
    <property type="component" value="Unassembled WGS sequence"/>
</dbReference>
<evidence type="ECO:0000256" key="3">
    <source>
        <dbReference type="ARBA" id="ARBA00022475"/>
    </source>
</evidence>
<dbReference type="FunFam" id="3.30.200.20:FF:000178">
    <property type="entry name" value="serine/threonine-protein kinase PBS1-like"/>
    <property type="match status" value="1"/>
</dbReference>
<evidence type="ECO:0000256" key="12">
    <source>
        <dbReference type="SAM" id="MobiDB-lite"/>
    </source>
</evidence>
<dbReference type="InterPro" id="IPR011009">
    <property type="entry name" value="Kinase-like_dom_sf"/>
</dbReference>
<comment type="similarity">
    <text evidence="2">Belongs to the protein kinase superfamily. Ser/Thr protein kinase family.</text>
</comment>
<evidence type="ECO:0000259" key="13">
    <source>
        <dbReference type="PROSITE" id="PS50011"/>
    </source>
</evidence>
<feature type="region of interest" description="Disordered" evidence="12">
    <location>
        <begin position="371"/>
        <end position="551"/>
    </location>
</feature>
<dbReference type="SUPFAM" id="SSF56112">
    <property type="entry name" value="Protein kinase-like (PK-like)"/>
    <property type="match status" value="1"/>
</dbReference>
<dbReference type="Gene3D" id="3.30.200.20">
    <property type="entry name" value="Phosphorylase Kinase, domain 1"/>
    <property type="match status" value="1"/>
</dbReference>
<accession>A0AAV0RYJ0</accession>
<dbReference type="SMART" id="SM00220">
    <property type="entry name" value="S_TKc"/>
    <property type="match status" value="1"/>
</dbReference>
<dbReference type="EMBL" id="CAMGYJ010000011">
    <property type="protein sequence ID" value="CAI0561303.1"/>
    <property type="molecule type" value="Genomic_DNA"/>
</dbReference>
<dbReference type="GO" id="GO:0005886">
    <property type="term" value="C:plasma membrane"/>
    <property type="evidence" value="ECO:0007669"/>
    <property type="project" value="UniProtKB-SubCell"/>
</dbReference>
<feature type="binding site" evidence="11">
    <location>
        <position position="122"/>
    </location>
    <ligand>
        <name>ATP</name>
        <dbReference type="ChEBI" id="CHEBI:30616"/>
    </ligand>
</feature>
<feature type="compositionally biased region" description="Basic residues" evidence="12">
    <location>
        <begin position="411"/>
        <end position="420"/>
    </location>
</feature>
<keyword evidence="6 11" id="KW-0547">Nucleotide-binding</keyword>
<gene>
    <name evidence="14" type="ORF">LITE_LOCUS50042</name>
</gene>
<evidence type="ECO:0000256" key="6">
    <source>
        <dbReference type="ARBA" id="ARBA00022741"/>
    </source>
</evidence>
<dbReference type="PANTHER" id="PTHR47985:SF32">
    <property type="entry name" value="RECEPTOR-LIKE KINASE LIP2"/>
    <property type="match status" value="1"/>
</dbReference>
<evidence type="ECO:0000256" key="8">
    <source>
        <dbReference type="ARBA" id="ARBA00022840"/>
    </source>
</evidence>
<dbReference type="PANTHER" id="PTHR47985">
    <property type="entry name" value="OS07G0668900 PROTEIN"/>
    <property type="match status" value="1"/>
</dbReference>
<protein>
    <recommendedName>
        <fullName evidence="13">Protein kinase domain-containing protein</fullName>
    </recommendedName>
</protein>
<dbReference type="InterPro" id="IPR000719">
    <property type="entry name" value="Prot_kinase_dom"/>
</dbReference>
<dbReference type="GO" id="GO:0004674">
    <property type="term" value="F:protein serine/threonine kinase activity"/>
    <property type="evidence" value="ECO:0007669"/>
    <property type="project" value="UniProtKB-KW"/>
</dbReference>
<feature type="compositionally biased region" description="Pro residues" evidence="12">
    <location>
        <begin position="376"/>
        <end position="385"/>
    </location>
</feature>
<evidence type="ECO:0000256" key="2">
    <source>
        <dbReference type="ARBA" id="ARBA00008684"/>
    </source>
</evidence>
<dbReference type="CDD" id="cd14066">
    <property type="entry name" value="STKc_IRAK"/>
    <property type="match status" value="1"/>
</dbReference>
<keyword evidence="4" id="KW-0723">Serine/threonine-protein kinase</keyword>
<evidence type="ECO:0000313" key="14">
    <source>
        <dbReference type="EMBL" id="CAI0561303.1"/>
    </source>
</evidence>
<evidence type="ECO:0000256" key="5">
    <source>
        <dbReference type="ARBA" id="ARBA00022679"/>
    </source>
</evidence>
<feature type="compositionally biased region" description="Acidic residues" evidence="12">
    <location>
        <begin position="396"/>
        <end position="406"/>
    </location>
</feature>
<keyword evidence="9" id="KW-0472">Membrane</keyword>
<evidence type="ECO:0000256" key="1">
    <source>
        <dbReference type="ARBA" id="ARBA00004193"/>
    </source>
</evidence>
<dbReference type="InterPro" id="IPR008271">
    <property type="entry name" value="Ser/Thr_kinase_AS"/>
</dbReference>
<keyword evidence="5" id="KW-0808">Transferase</keyword>
<dbReference type="PROSITE" id="PS00107">
    <property type="entry name" value="PROTEIN_KINASE_ATP"/>
    <property type="match status" value="1"/>
</dbReference>
<dbReference type="InterPro" id="IPR017441">
    <property type="entry name" value="Protein_kinase_ATP_BS"/>
</dbReference>
<evidence type="ECO:0000256" key="10">
    <source>
        <dbReference type="ARBA" id="ARBA00023288"/>
    </source>
</evidence>
<feature type="compositionally biased region" description="Basic and acidic residues" evidence="12">
    <location>
        <begin position="386"/>
        <end position="395"/>
    </location>
</feature>
<evidence type="ECO:0000256" key="11">
    <source>
        <dbReference type="PROSITE-ProRule" id="PRU10141"/>
    </source>
</evidence>
<evidence type="ECO:0000256" key="7">
    <source>
        <dbReference type="ARBA" id="ARBA00022777"/>
    </source>
</evidence>
<keyword evidence="3" id="KW-1003">Cell membrane</keyword>
<comment type="caution">
    <text evidence="14">The sequence shown here is derived from an EMBL/GenBank/DDBJ whole genome shotgun (WGS) entry which is preliminary data.</text>
</comment>
<evidence type="ECO:0000313" key="15">
    <source>
        <dbReference type="Proteomes" id="UP001154282"/>
    </source>
</evidence>
<name>A0AAV0RYJ0_9ROSI</name>
<dbReference type="Gene3D" id="1.10.510.10">
    <property type="entry name" value="Transferase(Phosphotransferase) domain 1"/>
    <property type="match status" value="1"/>
</dbReference>
<keyword evidence="7" id="KW-0418">Kinase</keyword>
<reference evidence="14" key="1">
    <citation type="submission" date="2022-08" db="EMBL/GenBank/DDBJ databases">
        <authorList>
            <person name="Gutierrez-Valencia J."/>
        </authorList>
    </citation>
    <scope>NUCLEOTIDE SEQUENCE</scope>
</reference>
<proteinExistence type="inferred from homology"/>
<feature type="compositionally biased region" description="Low complexity" evidence="12">
    <location>
        <begin position="530"/>
        <end position="551"/>
    </location>
</feature>
<dbReference type="Pfam" id="PF00069">
    <property type="entry name" value="Pkinase"/>
    <property type="match status" value="1"/>
</dbReference>
<feature type="domain" description="Protein kinase" evidence="13">
    <location>
        <begin position="93"/>
        <end position="370"/>
    </location>
</feature>
<sequence>MPPLPRSLLRLVRSPPDVGSFISLLDFTKNPKRLLKKLYCVILLFPPIVCIEPKKQKPGDEGGGGGGGAGGPSNGGVAQTFTFRELATATKNFRQECLLGEGGFGRVYKGTLASNGQVVAVKQLDKHSQGSKDFVTEVNVISVLKHQNLVQLIGYCADGDQRLLVFEYIPNGSLETHLLEMTPEKEPMDWITRLKIAYGTAEGLDYLHLQANPPVIYRDLKPSNILLDDAFNPKLSDFVSVSFGPEGDSKLPIQSRAMGTYGYSAPEYSRNGQLTSKSDVYSFGVILLELITGRRAIDTTRPNDEQNLVQWAQPIFRDPKRFPDMADPLLRKQFPEKDLNQAVAIAAMCLQEEPGARPLMSDVVMTLSFLSTNPSDIPPPSTPPPVEEKSSRESSDDSGSDSEDDDEYHHAGQRSKRHGRRDGSGEEDDEEEEEEYGSSEFSDTSDYDEEEGDKHVSSADEGGNGASKRSTGKSLDASCRKSSKRVKDKSVSLHGSSRKGSKKVKGKHKVSSASGRKKNVGDDDSRLRHQSSGSSSDRCSSRSSMRSQSGR</sequence>
<evidence type="ECO:0000256" key="4">
    <source>
        <dbReference type="ARBA" id="ARBA00022527"/>
    </source>
</evidence>
<dbReference type="GO" id="GO:0005524">
    <property type="term" value="F:ATP binding"/>
    <property type="evidence" value="ECO:0007669"/>
    <property type="project" value="UniProtKB-UniRule"/>
</dbReference>
<feature type="compositionally biased region" description="Basic residues" evidence="12">
    <location>
        <begin position="496"/>
        <end position="518"/>
    </location>
</feature>
<comment type="subcellular location">
    <subcellularLocation>
        <location evidence="1">Cell membrane</location>
        <topology evidence="1">Lipid-anchor</topology>
    </subcellularLocation>
</comment>
<feature type="compositionally biased region" description="Acidic residues" evidence="12">
    <location>
        <begin position="425"/>
        <end position="451"/>
    </location>
</feature>
<evidence type="ECO:0000256" key="9">
    <source>
        <dbReference type="ARBA" id="ARBA00023136"/>
    </source>
</evidence>
<keyword evidence="15" id="KW-1185">Reference proteome</keyword>
<dbReference type="AlphaFoldDB" id="A0AAV0RYJ0"/>
<organism evidence="14 15">
    <name type="scientific">Linum tenue</name>
    <dbReference type="NCBI Taxonomy" id="586396"/>
    <lineage>
        <taxon>Eukaryota</taxon>
        <taxon>Viridiplantae</taxon>
        <taxon>Streptophyta</taxon>
        <taxon>Embryophyta</taxon>
        <taxon>Tracheophyta</taxon>
        <taxon>Spermatophyta</taxon>
        <taxon>Magnoliopsida</taxon>
        <taxon>eudicotyledons</taxon>
        <taxon>Gunneridae</taxon>
        <taxon>Pentapetalae</taxon>
        <taxon>rosids</taxon>
        <taxon>fabids</taxon>
        <taxon>Malpighiales</taxon>
        <taxon>Linaceae</taxon>
        <taxon>Linum</taxon>
    </lineage>
</organism>
<dbReference type="PROSITE" id="PS00108">
    <property type="entry name" value="PROTEIN_KINASE_ST"/>
    <property type="match status" value="1"/>
</dbReference>
<keyword evidence="8 11" id="KW-0067">ATP-binding</keyword>
<dbReference type="FunFam" id="1.10.510.10:FF:000032">
    <property type="entry name" value="Serine/threonine-protein kinase PBS1"/>
    <property type="match status" value="1"/>
</dbReference>